<dbReference type="RefSeq" id="WP_005961208.1">
    <property type="nucleotide sequence ID" value="NZ_ALKK01000035.1"/>
</dbReference>
<dbReference type="EMBL" id="ALKK01000035">
    <property type="protein sequence ID" value="EJU18087.1"/>
    <property type="molecule type" value="Genomic_DNA"/>
</dbReference>
<dbReference type="EC" id="1.5.1.3" evidence="2"/>
<proteinExistence type="predicted"/>
<evidence type="ECO:0000259" key="1">
    <source>
        <dbReference type="Pfam" id="PF00186"/>
    </source>
</evidence>
<comment type="caution">
    <text evidence="2">The sequence shown here is derived from an EMBL/GenBank/DDBJ whole genome shotgun (WGS) entry which is preliminary data.</text>
</comment>
<dbReference type="GeneID" id="75076715"/>
<organism evidence="2 3">
    <name type="scientific">Fusobacterium necrophorum subsp. funduliforme Fnf 1007</name>
    <dbReference type="NCBI Taxonomy" id="1161424"/>
    <lineage>
        <taxon>Bacteria</taxon>
        <taxon>Fusobacteriati</taxon>
        <taxon>Fusobacteriota</taxon>
        <taxon>Fusobacteriia</taxon>
        <taxon>Fusobacteriales</taxon>
        <taxon>Fusobacteriaceae</taxon>
        <taxon>Fusobacterium</taxon>
    </lineage>
</organism>
<dbReference type="SUPFAM" id="SSF53597">
    <property type="entry name" value="Dihydrofolate reductase-like"/>
    <property type="match status" value="1"/>
</dbReference>
<dbReference type="Pfam" id="PF00186">
    <property type="entry name" value="DHFR_1"/>
    <property type="match status" value="1"/>
</dbReference>
<dbReference type="InterPro" id="IPR024072">
    <property type="entry name" value="DHFR-like_dom_sf"/>
</dbReference>
<dbReference type="GO" id="GO:0046654">
    <property type="term" value="P:tetrahydrofolate biosynthetic process"/>
    <property type="evidence" value="ECO:0007669"/>
    <property type="project" value="InterPro"/>
</dbReference>
<dbReference type="GO" id="GO:0004146">
    <property type="term" value="F:dihydrofolate reductase activity"/>
    <property type="evidence" value="ECO:0007669"/>
    <property type="project" value="UniProtKB-EC"/>
</dbReference>
<evidence type="ECO:0000313" key="2">
    <source>
        <dbReference type="EMBL" id="EJU18087.1"/>
    </source>
</evidence>
<keyword evidence="2" id="KW-0560">Oxidoreductase</keyword>
<dbReference type="Proteomes" id="UP000003120">
    <property type="component" value="Unassembled WGS sequence"/>
</dbReference>
<name>A0AAN4ATB6_9FUSO</name>
<feature type="domain" description="DHFR" evidence="1">
    <location>
        <begin position="8"/>
        <end position="150"/>
    </location>
</feature>
<reference evidence="2 3" key="1">
    <citation type="submission" date="2012-07" db="EMBL/GenBank/DDBJ databases">
        <authorList>
            <person name="Durkin A.S."/>
            <person name="McCorrison J."/>
            <person name="Torralba M."/>
            <person name="Gillis M."/>
            <person name="Methe B."/>
            <person name="Sutton G."/>
            <person name="Nelson K.E."/>
        </authorList>
    </citation>
    <scope>NUCLEOTIDE SEQUENCE [LARGE SCALE GENOMIC DNA]</scope>
    <source>
        <strain evidence="2 3">Fnf 1007</strain>
    </source>
</reference>
<protein>
    <submittedName>
        <fullName evidence="2">Dihydrofolate reductase</fullName>
        <ecNumber evidence="2">1.5.1.3</ecNumber>
    </submittedName>
</protein>
<dbReference type="AlphaFoldDB" id="A0AAN4ATB6"/>
<accession>A0AAN4ATB6</accession>
<evidence type="ECO:0000313" key="3">
    <source>
        <dbReference type="Proteomes" id="UP000003120"/>
    </source>
</evidence>
<gene>
    <name evidence="2" type="primary">folA</name>
    <name evidence="2" type="ORF">HMPREF1127_0760</name>
</gene>
<dbReference type="InterPro" id="IPR001796">
    <property type="entry name" value="DHFR_dom"/>
</dbReference>
<dbReference type="Gene3D" id="3.40.430.10">
    <property type="entry name" value="Dihydrofolate Reductase, subunit A"/>
    <property type="match status" value="1"/>
</dbReference>
<sequence>MQKKYERLKMIVCVGENNLIGDKVPSGNGLLWHSKEELLYYKSITTGQVTLFGENTAKFVPVDLMKKTREVLVLTMDSNIDEILKQYPEKDVFLCGGATIYQYYLEHYPIAQVYLSKLKAHVAVGEAKNPLYFPNLEKLGYEVVKETEYEDFIAYIYEKRKDFKKSQGE</sequence>